<dbReference type="HOGENOM" id="CLU_006842_13_2_1"/>
<dbReference type="PANTHER" id="PTHR24276">
    <property type="entry name" value="POLYSERASE-RELATED"/>
    <property type="match status" value="1"/>
</dbReference>
<keyword evidence="2" id="KW-1015">Disulfide bond</keyword>
<dbReference type="Proteomes" id="UP000001449">
    <property type="component" value="Chromosome 3"/>
</dbReference>
<dbReference type="GeneID" id="7452115"/>
<proteinExistence type="predicted"/>
<dbReference type="eggNOG" id="KOG3627">
    <property type="taxonomic scope" value="Eukaryota"/>
</dbReference>
<evidence type="ECO:0000313" key="4">
    <source>
        <dbReference type="EMBL" id="EED94018.1"/>
    </source>
</evidence>
<reference evidence="4 5" key="1">
    <citation type="journal article" date="2004" name="Science">
        <title>The genome of the diatom Thalassiosira pseudonana: ecology, evolution, and metabolism.</title>
        <authorList>
            <person name="Armbrust E.V."/>
            <person name="Berges J.A."/>
            <person name="Bowler C."/>
            <person name="Green B.R."/>
            <person name="Martinez D."/>
            <person name="Putnam N.H."/>
            <person name="Zhou S."/>
            <person name="Allen A.E."/>
            <person name="Apt K.E."/>
            <person name="Bechner M."/>
            <person name="Brzezinski M.A."/>
            <person name="Chaal B.K."/>
            <person name="Chiovitti A."/>
            <person name="Davis A.K."/>
            <person name="Demarest M.S."/>
            <person name="Detter J.C."/>
            <person name="Glavina T."/>
            <person name="Goodstein D."/>
            <person name="Hadi M.Z."/>
            <person name="Hellsten U."/>
            <person name="Hildebrand M."/>
            <person name="Jenkins B.D."/>
            <person name="Jurka J."/>
            <person name="Kapitonov V.V."/>
            <person name="Kroger N."/>
            <person name="Lau W.W."/>
            <person name="Lane T.W."/>
            <person name="Larimer F.W."/>
            <person name="Lippmeier J.C."/>
            <person name="Lucas S."/>
            <person name="Medina M."/>
            <person name="Montsant A."/>
            <person name="Obornik M."/>
            <person name="Parker M.S."/>
            <person name="Palenik B."/>
            <person name="Pazour G.J."/>
            <person name="Richardson P.M."/>
            <person name="Rynearson T.A."/>
            <person name="Saito M.A."/>
            <person name="Schwartz D.C."/>
            <person name="Thamatrakoln K."/>
            <person name="Valentin K."/>
            <person name="Vardi A."/>
            <person name="Wilkerson F.P."/>
            <person name="Rokhsar D.S."/>
        </authorList>
    </citation>
    <scope>NUCLEOTIDE SEQUENCE [LARGE SCALE GENOMIC DNA]</scope>
    <source>
        <strain evidence="4 5">CCMP1335</strain>
    </source>
</reference>
<dbReference type="STRING" id="35128.B8BWE1"/>
<evidence type="ECO:0000256" key="2">
    <source>
        <dbReference type="ARBA" id="ARBA00023157"/>
    </source>
</evidence>
<dbReference type="MEROPS" id="S01.A83"/>
<dbReference type="PaxDb" id="35128-Thaps32596"/>
<dbReference type="PROSITE" id="PS00135">
    <property type="entry name" value="TRYPSIN_SER"/>
    <property type="match status" value="1"/>
</dbReference>
<dbReference type="PANTHER" id="PTHR24276:SF91">
    <property type="entry name" value="AT26814P-RELATED"/>
    <property type="match status" value="1"/>
</dbReference>
<dbReference type="Pfam" id="PF00089">
    <property type="entry name" value="Trypsin"/>
    <property type="match status" value="1"/>
</dbReference>
<dbReference type="GO" id="GO:0006508">
    <property type="term" value="P:proteolysis"/>
    <property type="evidence" value="ECO:0007669"/>
    <property type="project" value="InterPro"/>
</dbReference>
<organism evidence="4 5">
    <name type="scientific">Thalassiosira pseudonana</name>
    <name type="common">Marine diatom</name>
    <name type="synonym">Cyclotella nana</name>
    <dbReference type="NCBI Taxonomy" id="35128"/>
    <lineage>
        <taxon>Eukaryota</taxon>
        <taxon>Sar</taxon>
        <taxon>Stramenopiles</taxon>
        <taxon>Ochrophyta</taxon>
        <taxon>Bacillariophyta</taxon>
        <taxon>Coscinodiscophyceae</taxon>
        <taxon>Thalassiosirophycidae</taxon>
        <taxon>Thalassiosirales</taxon>
        <taxon>Thalassiosiraceae</taxon>
        <taxon>Thalassiosira</taxon>
    </lineage>
</organism>
<dbReference type="InterPro" id="IPR050430">
    <property type="entry name" value="Peptidase_S1"/>
</dbReference>
<name>B8BWE1_THAPS</name>
<dbReference type="FunFam" id="2.40.10.10:FF:000002">
    <property type="entry name" value="Transmembrane protease serine"/>
    <property type="match status" value="1"/>
</dbReference>
<dbReference type="SMART" id="SM00020">
    <property type="entry name" value="Tryp_SPc"/>
    <property type="match status" value="1"/>
</dbReference>
<dbReference type="AlphaFoldDB" id="B8BWE1"/>
<feature type="non-terminal residue" evidence="4">
    <location>
        <position position="108"/>
    </location>
</feature>
<accession>B8BWE1</accession>
<dbReference type="GO" id="GO:0004252">
    <property type="term" value="F:serine-type endopeptidase activity"/>
    <property type="evidence" value="ECO:0007669"/>
    <property type="project" value="InterPro"/>
</dbReference>
<evidence type="ECO:0000259" key="3">
    <source>
        <dbReference type="PROSITE" id="PS50240"/>
    </source>
</evidence>
<dbReference type="InParanoid" id="B8BWE1"/>
<feature type="non-terminal residue" evidence="4">
    <location>
        <position position="1"/>
    </location>
</feature>
<dbReference type="InterPro" id="IPR033116">
    <property type="entry name" value="TRYPSIN_SER"/>
</dbReference>
<dbReference type="EMBL" id="CM000640">
    <property type="protein sequence ID" value="EED94018.1"/>
    <property type="molecule type" value="Genomic_DNA"/>
</dbReference>
<dbReference type="InterPro" id="IPR043504">
    <property type="entry name" value="Peptidase_S1_PA_chymotrypsin"/>
</dbReference>
<dbReference type="Gene3D" id="2.40.10.10">
    <property type="entry name" value="Trypsin-like serine proteases"/>
    <property type="match status" value="1"/>
</dbReference>
<dbReference type="KEGG" id="tps:THAPSDRAFT_32596"/>
<feature type="domain" description="Peptidase S1" evidence="3">
    <location>
        <begin position="1"/>
        <end position="108"/>
    </location>
</feature>
<dbReference type="InterPro" id="IPR001254">
    <property type="entry name" value="Trypsin_dom"/>
</dbReference>
<reference evidence="4 5" key="2">
    <citation type="journal article" date="2008" name="Nature">
        <title>The Phaeodactylum genome reveals the evolutionary history of diatom genomes.</title>
        <authorList>
            <person name="Bowler C."/>
            <person name="Allen A.E."/>
            <person name="Badger J.H."/>
            <person name="Grimwood J."/>
            <person name="Jabbari K."/>
            <person name="Kuo A."/>
            <person name="Maheswari U."/>
            <person name="Martens C."/>
            <person name="Maumus F."/>
            <person name="Otillar R.P."/>
            <person name="Rayko E."/>
            <person name="Salamov A."/>
            <person name="Vandepoele K."/>
            <person name="Beszteri B."/>
            <person name="Gruber A."/>
            <person name="Heijde M."/>
            <person name="Katinka M."/>
            <person name="Mock T."/>
            <person name="Valentin K."/>
            <person name="Verret F."/>
            <person name="Berges J.A."/>
            <person name="Brownlee C."/>
            <person name="Cadoret J.P."/>
            <person name="Chiovitti A."/>
            <person name="Choi C.J."/>
            <person name="Coesel S."/>
            <person name="De Martino A."/>
            <person name="Detter J.C."/>
            <person name="Durkin C."/>
            <person name="Falciatore A."/>
            <person name="Fournet J."/>
            <person name="Haruta M."/>
            <person name="Huysman M.J."/>
            <person name="Jenkins B.D."/>
            <person name="Jiroutova K."/>
            <person name="Jorgensen R.E."/>
            <person name="Joubert Y."/>
            <person name="Kaplan A."/>
            <person name="Kroger N."/>
            <person name="Kroth P.G."/>
            <person name="La Roche J."/>
            <person name="Lindquist E."/>
            <person name="Lommer M."/>
            <person name="Martin-Jezequel V."/>
            <person name="Lopez P.J."/>
            <person name="Lucas S."/>
            <person name="Mangogna M."/>
            <person name="McGinnis K."/>
            <person name="Medlin L.K."/>
            <person name="Montsant A."/>
            <person name="Oudot-Le Secq M.P."/>
            <person name="Napoli C."/>
            <person name="Obornik M."/>
            <person name="Parker M.S."/>
            <person name="Petit J.L."/>
            <person name="Porcel B.M."/>
            <person name="Poulsen N."/>
            <person name="Robison M."/>
            <person name="Rychlewski L."/>
            <person name="Rynearson T.A."/>
            <person name="Schmutz J."/>
            <person name="Shapiro H."/>
            <person name="Siaut M."/>
            <person name="Stanley M."/>
            <person name="Sussman M.R."/>
            <person name="Taylor A.R."/>
            <person name="Vardi A."/>
            <person name="von Dassow P."/>
            <person name="Vyverman W."/>
            <person name="Willis A."/>
            <person name="Wyrwicz L.S."/>
            <person name="Rokhsar D.S."/>
            <person name="Weissenbach J."/>
            <person name="Armbrust E.V."/>
            <person name="Green B.R."/>
            <person name="Van de Peer Y."/>
            <person name="Grigoriev I.V."/>
        </authorList>
    </citation>
    <scope>NUCLEOTIDE SEQUENCE [LARGE SCALE GENOMIC DNA]</scope>
    <source>
        <strain evidence="4 5">CCMP1335</strain>
    </source>
</reference>
<gene>
    <name evidence="4" type="ORF">THAPSDRAFT_32596</name>
</gene>
<keyword evidence="1" id="KW-0843">Virulence</keyword>
<evidence type="ECO:0000313" key="5">
    <source>
        <dbReference type="Proteomes" id="UP000001449"/>
    </source>
</evidence>
<dbReference type="SUPFAM" id="SSF50494">
    <property type="entry name" value="Trypsin-like serine proteases"/>
    <property type="match status" value="1"/>
</dbReference>
<dbReference type="InterPro" id="IPR009003">
    <property type="entry name" value="Peptidase_S1_PA"/>
</dbReference>
<protein>
    <recommendedName>
        <fullName evidence="3">Peptidase S1 domain-containing protein</fullName>
    </recommendedName>
</protein>
<keyword evidence="5" id="KW-1185">Reference proteome</keyword>
<dbReference type="RefSeq" id="XP_002288582.1">
    <property type="nucleotide sequence ID" value="XM_002288546.1"/>
</dbReference>
<sequence length="108" mass="11431">VMGWGVTVEGVSSTQSDVLREVDVQYMTNTECDTSNGGYIEDNMMCAWSQSADACQGDSGGPLILKGSTTGEDVQVGVVSWGLGCAMATFPGVYSRISAEFDWIQSTV</sequence>
<evidence type="ECO:0000256" key="1">
    <source>
        <dbReference type="ARBA" id="ARBA00023026"/>
    </source>
</evidence>
<dbReference type="PROSITE" id="PS50240">
    <property type="entry name" value="TRYPSIN_DOM"/>
    <property type="match status" value="1"/>
</dbReference>
<dbReference type="OMA" id="MEICAGR"/>